<keyword evidence="1" id="KW-0812">Transmembrane</keyword>
<dbReference type="InParanoid" id="S8DQ66"/>
<dbReference type="EMBL" id="KE504207">
    <property type="protein sequence ID" value="EPS95461.1"/>
    <property type="molecule type" value="Genomic_DNA"/>
</dbReference>
<keyword evidence="3" id="KW-1185">Reference proteome</keyword>
<dbReference type="OrthoDB" id="2991206at2759"/>
<dbReference type="Proteomes" id="UP000015241">
    <property type="component" value="Unassembled WGS sequence"/>
</dbReference>
<name>S8DQ66_FOMSC</name>
<evidence type="ECO:0000313" key="2">
    <source>
        <dbReference type="EMBL" id="EPS95461.1"/>
    </source>
</evidence>
<evidence type="ECO:0000256" key="1">
    <source>
        <dbReference type="SAM" id="Phobius"/>
    </source>
</evidence>
<organism evidence="2 3">
    <name type="scientific">Fomitopsis schrenkii</name>
    <name type="common">Brown rot fungus</name>
    <dbReference type="NCBI Taxonomy" id="2126942"/>
    <lineage>
        <taxon>Eukaryota</taxon>
        <taxon>Fungi</taxon>
        <taxon>Dikarya</taxon>
        <taxon>Basidiomycota</taxon>
        <taxon>Agaricomycotina</taxon>
        <taxon>Agaricomycetes</taxon>
        <taxon>Polyporales</taxon>
        <taxon>Fomitopsis</taxon>
    </lineage>
</organism>
<feature type="transmembrane region" description="Helical" evidence="1">
    <location>
        <begin position="95"/>
        <end position="117"/>
    </location>
</feature>
<dbReference type="HOGENOM" id="CLU_619692_0_0_1"/>
<proteinExistence type="predicted"/>
<dbReference type="eggNOG" id="ENOG502SGHI">
    <property type="taxonomic scope" value="Eukaryota"/>
</dbReference>
<protein>
    <submittedName>
        <fullName evidence="2">Uncharacterized protein</fullName>
    </submittedName>
</protein>
<dbReference type="AlphaFoldDB" id="S8DQ66"/>
<keyword evidence="1" id="KW-0472">Membrane</keyword>
<accession>S8DQ66</accession>
<evidence type="ECO:0000313" key="3">
    <source>
        <dbReference type="Proteomes" id="UP000015241"/>
    </source>
</evidence>
<reference evidence="2 3" key="1">
    <citation type="journal article" date="2012" name="Science">
        <title>The Paleozoic origin of enzymatic lignin decomposition reconstructed from 31 fungal genomes.</title>
        <authorList>
            <person name="Floudas D."/>
            <person name="Binder M."/>
            <person name="Riley R."/>
            <person name="Barry K."/>
            <person name="Blanchette R.A."/>
            <person name="Henrissat B."/>
            <person name="Martinez A.T."/>
            <person name="Otillar R."/>
            <person name="Spatafora J.W."/>
            <person name="Yadav J.S."/>
            <person name="Aerts A."/>
            <person name="Benoit I."/>
            <person name="Boyd A."/>
            <person name="Carlson A."/>
            <person name="Copeland A."/>
            <person name="Coutinho P.M."/>
            <person name="de Vries R.P."/>
            <person name="Ferreira P."/>
            <person name="Findley K."/>
            <person name="Foster B."/>
            <person name="Gaskell J."/>
            <person name="Glotzer D."/>
            <person name="Gorecki P."/>
            <person name="Heitman J."/>
            <person name="Hesse C."/>
            <person name="Hori C."/>
            <person name="Igarashi K."/>
            <person name="Jurgens J.A."/>
            <person name="Kallen N."/>
            <person name="Kersten P."/>
            <person name="Kohler A."/>
            <person name="Kuees U."/>
            <person name="Kumar T.K.A."/>
            <person name="Kuo A."/>
            <person name="LaButti K."/>
            <person name="Larrondo L.F."/>
            <person name="Lindquist E."/>
            <person name="Ling A."/>
            <person name="Lombard V."/>
            <person name="Lucas S."/>
            <person name="Lundell T."/>
            <person name="Martin R."/>
            <person name="McLaughlin D.J."/>
            <person name="Morgenstern I."/>
            <person name="Morin E."/>
            <person name="Murat C."/>
            <person name="Nagy L.G."/>
            <person name="Nolan M."/>
            <person name="Ohm R.A."/>
            <person name="Patyshakuliyeva A."/>
            <person name="Rokas A."/>
            <person name="Ruiz-Duenas F.J."/>
            <person name="Sabat G."/>
            <person name="Salamov A."/>
            <person name="Samejima M."/>
            <person name="Schmutz J."/>
            <person name="Slot J.C."/>
            <person name="St John F."/>
            <person name="Stenlid J."/>
            <person name="Sun H."/>
            <person name="Sun S."/>
            <person name="Syed K."/>
            <person name="Tsang A."/>
            <person name="Wiebenga A."/>
            <person name="Young D."/>
            <person name="Pisabarro A."/>
            <person name="Eastwood D.C."/>
            <person name="Martin F."/>
            <person name="Cullen D."/>
            <person name="Grigoriev I.V."/>
            <person name="Hibbett D.S."/>
        </authorList>
    </citation>
    <scope>NUCLEOTIDE SEQUENCE</scope>
    <source>
        <strain evidence="3">FP-58527</strain>
    </source>
</reference>
<keyword evidence="1" id="KW-1133">Transmembrane helix</keyword>
<gene>
    <name evidence="2" type="ORF">FOMPIDRAFT_1054187</name>
</gene>
<sequence>MSSDNQLSYGLASSTTPRGLVDRVKGFFQRKDCADEGGLRLLFDQDQEETGPLALYSPNPSTVELGVVHANLHGSRRNNSLSYCLSAVWFNRKRIWSIIGVLSLLFVASVSIKVFFWDRDTLPLKSAPALPEYSTSLGCLDAFYTSQPTTLRGPIFSDGRHTIGITGGVVGTLSILGTESNATEVEYEVKLATTDEGLLRSITYRLSSGETSTMNMDSIQFSPPDPSCSQRYDITVRIPPTVRHLDITTEGTTHVMFDRSADLLPKLDTLTVDLLSPDHKNMILTHRGIRAEALSFTMGGGLLSGNMLLAQNMTLRQSGYAWMLVDAVSANDPSLASVPTVLRTEIGVGHSHITYRQFSGAAHRQIDSVHKAAGGQLEIDYGAADFEGSVEVTAGRVRANGALRGAVADGARVKNKKMWVGRQEGTDQVIVESTKGYATLLF</sequence>